<keyword evidence="8" id="KW-1185">Reference proteome</keyword>
<keyword evidence="5 6" id="KW-0472">Membrane</keyword>
<dbReference type="AlphaFoldDB" id="A0A4R7P0S6"/>
<keyword evidence="3 6" id="KW-0812">Transmembrane</keyword>
<keyword evidence="2" id="KW-1003">Cell membrane</keyword>
<evidence type="ECO:0000313" key="7">
    <source>
        <dbReference type="EMBL" id="TDU26882.1"/>
    </source>
</evidence>
<evidence type="ECO:0000256" key="5">
    <source>
        <dbReference type="ARBA" id="ARBA00023136"/>
    </source>
</evidence>
<feature type="transmembrane region" description="Helical" evidence="6">
    <location>
        <begin position="69"/>
        <end position="88"/>
    </location>
</feature>
<comment type="subcellular location">
    <subcellularLocation>
        <location evidence="1">Cell membrane</location>
        <topology evidence="1">Multi-pass membrane protein</topology>
    </subcellularLocation>
</comment>
<dbReference type="Proteomes" id="UP000295341">
    <property type="component" value="Unassembled WGS sequence"/>
</dbReference>
<dbReference type="GO" id="GO:0005886">
    <property type="term" value="C:plasma membrane"/>
    <property type="evidence" value="ECO:0007669"/>
    <property type="project" value="UniProtKB-SubCell"/>
</dbReference>
<feature type="transmembrane region" description="Helical" evidence="6">
    <location>
        <begin position="35"/>
        <end position="57"/>
    </location>
</feature>
<comment type="caution">
    <text evidence="7">The sequence shown here is derived from an EMBL/GenBank/DDBJ whole genome shotgun (WGS) entry which is preliminary data.</text>
</comment>
<evidence type="ECO:0000256" key="3">
    <source>
        <dbReference type="ARBA" id="ARBA00022692"/>
    </source>
</evidence>
<dbReference type="Pfam" id="PF03626">
    <property type="entry name" value="COX4_pro"/>
    <property type="match status" value="1"/>
</dbReference>
<protein>
    <submittedName>
        <fullName evidence="7">Cytochrome c oxidase subunit IV</fullName>
    </submittedName>
</protein>
<sequence>MAAMSLNRAAILTWAFLVCASIATGLLIGGKGLSPAIVVSLILLIAVFKARMIVLHYMELKHAPLSWRLAFELWVVAAAALILGIWLFTGSAANCVAP</sequence>
<keyword evidence="4 6" id="KW-1133">Transmembrane helix</keyword>
<name>A0A4R7P0S6_9GAMM</name>
<accession>A0A4R7P0S6</accession>
<proteinExistence type="predicted"/>
<evidence type="ECO:0000256" key="6">
    <source>
        <dbReference type="SAM" id="Phobius"/>
    </source>
</evidence>
<dbReference type="EMBL" id="SOBT01000010">
    <property type="protein sequence ID" value="TDU26882.1"/>
    <property type="molecule type" value="Genomic_DNA"/>
</dbReference>
<evidence type="ECO:0000313" key="8">
    <source>
        <dbReference type="Proteomes" id="UP000295341"/>
    </source>
</evidence>
<evidence type="ECO:0000256" key="4">
    <source>
        <dbReference type="ARBA" id="ARBA00022989"/>
    </source>
</evidence>
<dbReference type="InterPro" id="IPR005171">
    <property type="entry name" value="Cyt_c_oxidase_su4_prok"/>
</dbReference>
<gene>
    <name evidence="7" type="ORF">DFR24_3913</name>
</gene>
<reference evidence="7 8" key="1">
    <citation type="submission" date="2019-03" db="EMBL/GenBank/DDBJ databases">
        <title>Genomic Encyclopedia of Type Strains, Phase IV (KMG-IV): sequencing the most valuable type-strain genomes for metagenomic binning, comparative biology and taxonomic classification.</title>
        <authorList>
            <person name="Goeker M."/>
        </authorList>
    </citation>
    <scope>NUCLEOTIDE SEQUENCE [LARGE SCALE GENOMIC DNA]</scope>
    <source>
        <strain evidence="7 8">DSM 26377</strain>
    </source>
</reference>
<evidence type="ECO:0000256" key="1">
    <source>
        <dbReference type="ARBA" id="ARBA00004651"/>
    </source>
</evidence>
<organism evidence="7 8">
    <name type="scientific">Panacagrimonas perspica</name>
    <dbReference type="NCBI Taxonomy" id="381431"/>
    <lineage>
        <taxon>Bacteria</taxon>
        <taxon>Pseudomonadati</taxon>
        <taxon>Pseudomonadota</taxon>
        <taxon>Gammaproteobacteria</taxon>
        <taxon>Nevskiales</taxon>
        <taxon>Nevskiaceae</taxon>
        <taxon>Panacagrimonas</taxon>
    </lineage>
</organism>
<evidence type="ECO:0000256" key="2">
    <source>
        <dbReference type="ARBA" id="ARBA00022475"/>
    </source>
</evidence>